<feature type="region of interest" description="Disordered" evidence="1">
    <location>
        <begin position="1203"/>
        <end position="1268"/>
    </location>
</feature>
<dbReference type="Proteomes" id="UP000038009">
    <property type="component" value="Unassembled WGS sequence"/>
</dbReference>
<evidence type="ECO:0000256" key="1">
    <source>
        <dbReference type="SAM" id="MobiDB-lite"/>
    </source>
</evidence>
<feature type="region of interest" description="Disordered" evidence="1">
    <location>
        <begin position="562"/>
        <end position="636"/>
    </location>
</feature>
<accession>A0A0N1I7T8</accession>
<feature type="region of interest" description="Disordered" evidence="1">
    <location>
        <begin position="949"/>
        <end position="973"/>
    </location>
</feature>
<feature type="compositionally biased region" description="Low complexity" evidence="1">
    <location>
        <begin position="1110"/>
        <end position="1129"/>
    </location>
</feature>
<feature type="compositionally biased region" description="Polar residues" evidence="1">
    <location>
        <begin position="1152"/>
        <end position="1166"/>
    </location>
</feature>
<feature type="compositionally biased region" description="Low complexity" evidence="1">
    <location>
        <begin position="94"/>
        <end position="103"/>
    </location>
</feature>
<feature type="region of interest" description="Disordered" evidence="1">
    <location>
        <begin position="710"/>
        <end position="800"/>
    </location>
</feature>
<feature type="compositionally biased region" description="Polar residues" evidence="1">
    <location>
        <begin position="413"/>
        <end position="435"/>
    </location>
</feature>
<feature type="compositionally biased region" description="Low complexity" evidence="1">
    <location>
        <begin position="1210"/>
        <end position="1220"/>
    </location>
</feature>
<feature type="region of interest" description="Disordered" evidence="1">
    <location>
        <begin position="19"/>
        <end position="54"/>
    </location>
</feature>
<feature type="compositionally biased region" description="Polar residues" evidence="1">
    <location>
        <begin position="769"/>
        <end position="779"/>
    </location>
</feature>
<feature type="compositionally biased region" description="Low complexity" evidence="1">
    <location>
        <begin position="723"/>
        <end position="739"/>
    </location>
</feature>
<dbReference type="OrthoDB" id="266529at2759"/>
<dbReference type="EMBL" id="LJSK01000085">
    <property type="protein sequence ID" value="KPI87501.1"/>
    <property type="molecule type" value="Genomic_DNA"/>
</dbReference>
<feature type="region of interest" description="Disordered" evidence="1">
    <location>
        <begin position="453"/>
        <end position="483"/>
    </location>
</feature>
<dbReference type="AlphaFoldDB" id="A0A0N1I7T8"/>
<evidence type="ECO:0000313" key="3">
    <source>
        <dbReference type="Proteomes" id="UP000038009"/>
    </source>
</evidence>
<sequence>MSSSLYSFDSIRGFLPPSAIPGESITGNGSTEEALSYASDTQDGTRNSALKSHESSASFSYTPVLERQAGPPFLLTPAKVRAGTDALFGKAELSSSSGSRGSSCRPQRLSEGLRESVDGLKPYNYNELFTPPTIATSDRQRSSDLYGLGGMLCPTLPQSDDGDCSDGNRLPFLFIASAKEEGASRGSAPSSNRMGGDVHTTAASLRNSYGGFADVLGTTVMKSSIDSAGVLLRSSVQLASLPPSSAAKVVGVDTENEQTPLYGELRPLLFSAHSTRTSAATTTDLNGRGSARHNEHRRVAPGNASATLAALDDPLDDGNDVALGQTYPRSDVGGSSSNTQRSSSATSFRSPSPLRTISVRGRRLSDGDLRRRSRSRSSEYSSPGGPLAISLDRSGHRAPRLSPARDDEVTYFTLGSTESPITQLGSTSTTRNPTRTAGVVETHTSATDVFKSCREAQPQPSQRQNAMSKTAASSSASGDARAALGASREAQRFYDFSFVKGFAAGDDDGEGGESDVLLDYSALEKSAPNLQRDVNPWHGTDDDVFIDADYGNLMNLASASLDSKKRQQNSPHAPPNASPAWSSTTMNDIPDQAPLPANREPAARLNSLRPLPVTPLDTSALGATHSNAPSQPEQKHPMFTTIRMAMPAMDGSGRRFTFDGPQTTKDHDHQHHKPSRSTSLPNEKYRSPHSVVTSGSSMEMHTLPSLAIGAGQTSEKTPPTAKGPKTSGGASATTATKSPSDARVSSGDLFSLPSIAGATRQPHEPSPSVGRSNAPQSNKPSAALSSPAQSSGTSAADGDPAAKLAMTDASLSPITSEKDSVETTDQSTILHAALRQVQSSVRIRTEVCEADLLPLKNVPWPLPPAAQGIMIHARVFDPHNLRPRGQRIRTLPNGKRRANWMPPETHYTTTLADLAASDDEEDLEAGEQEVAKFLAMQELDDGIWDGEGMDENRSFSGDQSSPTCGSAVKNGSPPLPAWAPLRVATVPSTPTAVPTAPRPLSPDKAYSANSKGMRAAHLSSSPASTNLTVLATADSTVPRTDVPLLVADDLLQNAAYTSKRYGGIVVDEVEKVRRMREDSLMTSLTDELDAVTTLRMSLSDIEVAGSPHHSAGSSQRASSLSLARLASPRRVSRGADERPISPYMTEVPGNKGATSGKQRTPSGSIRESSHFEHGDSLALDASGVPVIPQSPSMPTFARIIAKSSGGGVGASSSHSHNDSSGTVLHSGSRADLGSANDTTTDRLKSPSDRQSMVTFAGEELASRSPRQR</sequence>
<protein>
    <submittedName>
        <fullName evidence="2">Uncharacterized protein</fullName>
    </submittedName>
</protein>
<organism evidence="2 3">
    <name type="scientific">Leptomonas seymouri</name>
    <dbReference type="NCBI Taxonomy" id="5684"/>
    <lineage>
        <taxon>Eukaryota</taxon>
        <taxon>Discoba</taxon>
        <taxon>Euglenozoa</taxon>
        <taxon>Kinetoplastea</taxon>
        <taxon>Metakinetoplastina</taxon>
        <taxon>Trypanosomatida</taxon>
        <taxon>Trypanosomatidae</taxon>
        <taxon>Leishmaniinae</taxon>
        <taxon>Leptomonas</taxon>
    </lineage>
</organism>
<dbReference type="OMA" id="WAPPETH"/>
<feature type="region of interest" description="Disordered" evidence="1">
    <location>
        <begin position="1104"/>
        <end position="1172"/>
    </location>
</feature>
<proteinExistence type="predicted"/>
<feature type="compositionally biased region" description="Low complexity" evidence="1">
    <location>
        <begin position="466"/>
        <end position="483"/>
    </location>
</feature>
<name>A0A0N1I7T8_LEPSE</name>
<reference evidence="2 3" key="1">
    <citation type="journal article" date="2015" name="PLoS Pathog.">
        <title>Leptomonas seymouri: Adaptations to the Dixenous Life Cycle Analyzed by Genome Sequencing, Transcriptome Profiling and Co-infection with Leishmania donovani.</title>
        <authorList>
            <person name="Kraeva N."/>
            <person name="Butenko A."/>
            <person name="Hlavacova J."/>
            <person name="Kostygov A."/>
            <person name="Myskova J."/>
            <person name="Grybchuk D."/>
            <person name="Lestinova T."/>
            <person name="Votypka J."/>
            <person name="Volf P."/>
            <person name="Opperdoes F."/>
            <person name="Flegontov P."/>
            <person name="Lukes J."/>
            <person name="Yurchenko V."/>
        </authorList>
    </citation>
    <scope>NUCLEOTIDE SEQUENCE [LARGE SCALE GENOMIC DNA]</scope>
    <source>
        <strain evidence="2 3">ATCC 30220</strain>
    </source>
</reference>
<evidence type="ECO:0000313" key="2">
    <source>
        <dbReference type="EMBL" id="KPI87501.1"/>
    </source>
</evidence>
<feature type="compositionally biased region" description="Polar residues" evidence="1">
    <location>
        <begin position="25"/>
        <end position="54"/>
    </location>
</feature>
<feature type="region of interest" description="Disordered" evidence="1">
    <location>
        <begin position="91"/>
        <end position="110"/>
    </location>
</feature>
<feature type="compositionally biased region" description="Low complexity" evidence="1">
    <location>
        <begin position="335"/>
        <end position="353"/>
    </location>
</feature>
<keyword evidence="3" id="KW-1185">Reference proteome</keyword>
<gene>
    <name evidence="2" type="ORF">ABL78_3412</name>
</gene>
<feature type="region of interest" description="Disordered" evidence="1">
    <location>
        <begin position="275"/>
        <end position="437"/>
    </location>
</feature>
<feature type="compositionally biased region" description="Polar residues" evidence="1">
    <location>
        <begin position="954"/>
        <end position="964"/>
    </location>
</feature>
<feature type="compositionally biased region" description="Low complexity" evidence="1">
    <location>
        <begin position="780"/>
        <end position="791"/>
    </location>
</feature>
<comment type="caution">
    <text evidence="2">The sequence shown here is derived from an EMBL/GenBank/DDBJ whole genome shotgun (WGS) entry which is preliminary data.</text>
</comment>
<dbReference type="VEuPathDB" id="TriTrypDB:Lsey_0085_0080"/>
<feature type="region of interest" description="Disordered" evidence="1">
    <location>
        <begin position="650"/>
        <end position="698"/>
    </location>
</feature>